<dbReference type="InterPro" id="IPR004117">
    <property type="entry name" value="7tm6_olfct_rcpt"/>
</dbReference>
<dbReference type="GO" id="GO:0005549">
    <property type="term" value="F:odorant binding"/>
    <property type="evidence" value="ECO:0007669"/>
    <property type="project" value="InterPro"/>
</dbReference>
<evidence type="ECO:0000256" key="2">
    <source>
        <dbReference type="ARBA" id="ARBA00022475"/>
    </source>
</evidence>
<feature type="transmembrane region" description="Helical" evidence="10">
    <location>
        <begin position="129"/>
        <end position="149"/>
    </location>
</feature>
<comment type="subcellular location">
    <subcellularLocation>
        <location evidence="1">Cell membrane</location>
        <topology evidence="1">Multi-pass membrane protein</topology>
    </subcellularLocation>
</comment>
<evidence type="ECO:0000313" key="11">
    <source>
        <dbReference type="EMBL" id="RZC41719.1"/>
    </source>
</evidence>
<protein>
    <submittedName>
        <fullName evidence="11">7tm 6 domain containing protein</fullName>
    </submittedName>
</protein>
<evidence type="ECO:0000256" key="9">
    <source>
        <dbReference type="ARBA" id="ARBA00023224"/>
    </source>
</evidence>
<evidence type="ECO:0000256" key="8">
    <source>
        <dbReference type="ARBA" id="ARBA00023170"/>
    </source>
</evidence>
<reference evidence="11 12" key="1">
    <citation type="submission" date="2017-03" db="EMBL/GenBank/DDBJ databases">
        <title>Genome of the blue death feigning beetle - Asbolus verrucosus.</title>
        <authorList>
            <person name="Rider S.D."/>
        </authorList>
    </citation>
    <scope>NUCLEOTIDE SEQUENCE [LARGE SCALE GENOMIC DNA]</scope>
    <source>
        <strain evidence="11">Butters</strain>
        <tissue evidence="11">Head and leg muscle</tissue>
    </source>
</reference>
<dbReference type="GO" id="GO:0005886">
    <property type="term" value="C:plasma membrane"/>
    <property type="evidence" value="ECO:0007669"/>
    <property type="project" value="UniProtKB-SubCell"/>
</dbReference>
<proteinExistence type="predicted"/>
<evidence type="ECO:0000256" key="6">
    <source>
        <dbReference type="ARBA" id="ARBA00022989"/>
    </source>
</evidence>
<evidence type="ECO:0000256" key="1">
    <source>
        <dbReference type="ARBA" id="ARBA00004651"/>
    </source>
</evidence>
<dbReference type="GO" id="GO:0004984">
    <property type="term" value="F:olfactory receptor activity"/>
    <property type="evidence" value="ECO:0007669"/>
    <property type="project" value="InterPro"/>
</dbReference>
<sequence>MQHFNWKLIIRMNILMLHSVGLWPKNDEIYKPNLYTFYAMISIVMIMGSHNFFQLMNIFFVYKDLETVAETIFITATDLLISVKMYFFVRNMGILKELMIKLNSGIFQPRNSQQIELVWPRINIWKKTYVVYWLSVGTTVFVWTIFPFLDNSVKTHRLPFSAWYPYDAKISPFYESTYLYQVIGIWFLTVAAVNMDTLIAALMMYTATQCDILCDDLKNLRENFYEVFITCVKHHQDIIRFAEKSN</sequence>
<keyword evidence="8" id="KW-0675">Receptor</keyword>
<evidence type="ECO:0000256" key="3">
    <source>
        <dbReference type="ARBA" id="ARBA00022606"/>
    </source>
</evidence>
<dbReference type="AlphaFoldDB" id="A0A482WAN0"/>
<dbReference type="OrthoDB" id="6597368at2759"/>
<keyword evidence="12" id="KW-1185">Reference proteome</keyword>
<keyword evidence="6 10" id="KW-1133">Transmembrane helix</keyword>
<comment type="caution">
    <text evidence="11">The sequence shown here is derived from an EMBL/GenBank/DDBJ whole genome shotgun (WGS) entry which is preliminary data.</text>
</comment>
<name>A0A482WAN0_ASBVE</name>
<keyword evidence="7 10" id="KW-0472">Membrane</keyword>
<evidence type="ECO:0000313" key="12">
    <source>
        <dbReference type="Proteomes" id="UP000292052"/>
    </source>
</evidence>
<feature type="transmembrane region" description="Helical" evidence="10">
    <location>
        <begin position="35"/>
        <end position="62"/>
    </location>
</feature>
<keyword evidence="9" id="KW-0807">Transducer</keyword>
<evidence type="ECO:0000256" key="4">
    <source>
        <dbReference type="ARBA" id="ARBA00022692"/>
    </source>
</evidence>
<feature type="non-terminal residue" evidence="11">
    <location>
        <position position="246"/>
    </location>
</feature>
<evidence type="ECO:0000256" key="10">
    <source>
        <dbReference type="SAM" id="Phobius"/>
    </source>
</evidence>
<accession>A0A482WAN0</accession>
<keyword evidence="2" id="KW-1003">Cell membrane</keyword>
<keyword evidence="5" id="KW-0552">Olfaction</keyword>
<dbReference type="Pfam" id="PF02949">
    <property type="entry name" value="7tm_6"/>
    <property type="match status" value="1"/>
</dbReference>
<dbReference type="PANTHER" id="PTHR21137">
    <property type="entry name" value="ODORANT RECEPTOR"/>
    <property type="match status" value="1"/>
</dbReference>
<dbReference type="PANTHER" id="PTHR21137:SF35">
    <property type="entry name" value="ODORANT RECEPTOR 19A-RELATED"/>
    <property type="match status" value="1"/>
</dbReference>
<keyword evidence="3" id="KW-0716">Sensory transduction</keyword>
<dbReference type="EMBL" id="QDEB01014686">
    <property type="protein sequence ID" value="RZC41719.1"/>
    <property type="molecule type" value="Genomic_DNA"/>
</dbReference>
<evidence type="ECO:0000256" key="7">
    <source>
        <dbReference type="ARBA" id="ARBA00023136"/>
    </source>
</evidence>
<gene>
    <name evidence="11" type="ORF">BDFB_012811</name>
</gene>
<feature type="transmembrane region" description="Helical" evidence="10">
    <location>
        <begin position="68"/>
        <end position="89"/>
    </location>
</feature>
<keyword evidence="4 10" id="KW-0812">Transmembrane</keyword>
<organism evidence="11 12">
    <name type="scientific">Asbolus verrucosus</name>
    <name type="common">Desert ironclad beetle</name>
    <dbReference type="NCBI Taxonomy" id="1661398"/>
    <lineage>
        <taxon>Eukaryota</taxon>
        <taxon>Metazoa</taxon>
        <taxon>Ecdysozoa</taxon>
        <taxon>Arthropoda</taxon>
        <taxon>Hexapoda</taxon>
        <taxon>Insecta</taxon>
        <taxon>Pterygota</taxon>
        <taxon>Neoptera</taxon>
        <taxon>Endopterygota</taxon>
        <taxon>Coleoptera</taxon>
        <taxon>Polyphaga</taxon>
        <taxon>Cucujiformia</taxon>
        <taxon>Tenebrionidae</taxon>
        <taxon>Pimeliinae</taxon>
        <taxon>Asbolus</taxon>
    </lineage>
</organism>
<evidence type="ECO:0000256" key="5">
    <source>
        <dbReference type="ARBA" id="ARBA00022725"/>
    </source>
</evidence>
<dbReference type="GO" id="GO:0007165">
    <property type="term" value="P:signal transduction"/>
    <property type="evidence" value="ECO:0007669"/>
    <property type="project" value="UniProtKB-KW"/>
</dbReference>
<dbReference type="Proteomes" id="UP000292052">
    <property type="component" value="Unassembled WGS sequence"/>
</dbReference>
<feature type="transmembrane region" description="Helical" evidence="10">
    <location>
        <begin position="178"/>
        <end position="195"/>
    </location>
</feature>